<dbReference type="InterPro" id="IPR006569">
    <property type="entry name" value="CID_dom"/>
</dbReference>
<dbReference type="GO" id="GO:0006369">
    <property type="term" value="P:termination of RNA polymerase II transcription"/>
    <property type="evidence" value="ECO:0007669"/>
    <property type="project" value="InterPro"/>
</dbReference>
<dbReference type="FunFam" id="1.25.40.90:FF:000023">
    <property type="entry name" value="polyadenylation and cleavage factor homolog 4"/>
    <property type="match status" value="1"/>
</dbReference>
<reference evidence="4 5" key="1">
    <citation type="submission" date="2024-01" db="EMBL/GenBank/DDBJ databases">
        <title>Genome assemblies of Stephania.</title>
        <authorList>
            <person name="Yang L."/>
        </authorList>
    </citation>
    <scope>NUCLEOTIDE SEQUENCE [LARGE SCALE GENOMIC DNA]</scope>
    <source>
        <strain evidence="4">QJT</strain>
        <tissue evidence="4">Leaf</tissue>
    </source>
</reference>
<name>A0AAP0HFF6_9MAGN</name>
<feature type="region of interest" description="Disordered" evidence="2">
    <location>
        <begin position="198"/>
        <end position="217"/>
    </location>
</feature>
<dbReference type="InterPro" id="IPR047415">
    <property type="entry name" value="Pcf11_CID"/>
</dbReference>
<accession>A0AAP0HFF6</accession>
<dbReference type="SMART" id="SM00582">
    <property type="entry name" value="RPR"/>
    <property type="match status" value="1"/>
</dbReference>
<keyword evidence="1" id="KW-0507">mRNA processing</keyword>
<dbReference type="CDD" id="cd16982">
    <property type="entry name" value="CID_Pcf11"/>
    <property type="match status" value="1"/>
</dbReference>
<dbReference type="EMBL" id="JBBNAE010000011">
    <property type="protein sequence ID" value="KAK9084869.1"/>
    <property type="molecule type" value="Genomic_DNA"/>
</dbReference>
<protein>
    <recommendedName>
        <fullName evidence="3">CID domain-containing protein</fullName>
    </recommendedName>
</protein>
<comment type="caution">
    <text evidence="4">The sequence shown here is derived from an EMBL/GenBank/DDBJ whole genome shotgun (WGS) entry which is preliminary data.</text>
</comment>
<dbReference type="GO" id="GO:0005737">
    <property type="term" value="C:cytoplasm"/>
    <property type="evidence" value="ECO:0007669"/>
    <property type="project" value="TreeGrafter"/>
</dbReference>
<dbReference type="InterPro" id="IPR045154">
    <property type="entry name" value="PCF11-like"/>
</dbReference>
<feature type="compositionally biased region" description="Basic and acidic residues" evidence="2">
    <location>
        <begin position="1"/>
        <end position="13"/>
    </location>
</feature>
<dbReference type="GO" id="GO:0003729">
    <property type="term" value="F:mRNA binding"/>
    <property type="evidence" value="ECO:0007669"/>
    <property type="project" value="InterPro"/>
</dbReference>
<evidence type="ECO:0000259" key="3">
    <source>
        <dbReference type="PROSITE" id="PS51391"/>
    </source>
</evidence>
<dbReference type="GO" id="GO:0005849">
    <property type="term" value="C:mRNA cleavage factor complex"/>
    <property type="evidence" value="ECO:0007669"/>
    <property type="project" value="TreeGrafter"/>
</dbReference>
<organism evidence="4 5">
    <name type="scientific">Stephania japonica</name>
    <dbReference type="NCBI Taxonomy" id="461633"/>
    <lineage>
        <taxon>Eukaryota</taxon>
        <taxon>Viridiplantae</taxon>
        <taxon>Streptophyta</taxon>
        <taxon>Embryophyta</taxon>
        <taxon>Tracheophyta</taxon>
        <taxon>Spermatophyta</taxon>
        <taxon>Magnoliopsida</taxon>
        <taxon>Ranunculales</taxon>
        <taxon>Menispermaceae</taxon>
        <taxon>Menispermoideae</taxon>
        <taxon>Cissampelideae</taxon>
        <taxon>Stephania</taxon>
    </lineage>
</organism>
<feature type="region of interest" description="Disordered" evidence="2">
    <location>
        <begin position="1"/>
        <end position="36"/>
    </location>
</feature>
<evidence type="ECO:0000313" key="5">
    <source>
        <dbReference type="Proteomes" id="UP001417504"/>
    </source>
</evidence>
<feature type="compositionally biased region" description="Polar residues" evidence="2">
    <location>
        <begin position="198"/>
        <end position="213"/>
    </location>
</feature>
<dbReference type="Pfam" id="PF04818">
    <property type="entry name" value="CID"/>
    <property type="match status" value="1"/>
</dbReference>
<dbReference type="InterPro" id="IPR008942">
    <property type="entry name" value="ENTH_VHS"/>
</dbReference>
<dbReference type="PROSITE" id="PS51391">
    <property type="entry name" value="CID"/>
    <property type="match status" value="1"/>
</dbReference>
<evidence type="ECO:0000313" key="4">
    <source>
        <dbReference type="EMBL" id="KAK9084869.1"/>
    </source>
</evidence>
<evidence type="ECO:0000256" key="2">
    <source>
        <dbReference type="SAM" id="MobiDB-lite"/>
    </source>
</evidence>
<dbReference type="SUPFAM" id="SSF48464">
    <property type="entry name" value="ENTH/VHS domain"/>
    <property type="match status" value="1"/>
</dbReference>
<dbReference type="GO" id="GO:0000993">
    <property type="term" value="F:RNA polymerase II complex binding"/>
    <property type="evidence" value="ECO:0007669"/>
    <property type="project" value="InterPro"/>
</dbReference>
<proteinExistence type="predicted"/>
<gene>
    <name evidence="4" type="ORF">Sjap_025280</name>
</gene>
<dbReference type="Proteomes" id="UP001417504">
    <property type="component" value="Unassembled WGS sequence"/>
</dbReference>
<dbReference type="Gene3D" id="1.25.40.90">
    <property type="match status" value="1"/>
</dbReference>
<dbReference type="AlphaFoldDB" id="A0AAP0HFF6"/>
<keyword evidence="5" id="KW-1185">Reference proteome</keyword>
<dbReference type="PANTHER" id="PTHR15921">
    <property type="entry name" value="PRE-MRNA CLEAVAGE COMPLEX II"/>
    <property type="match status" value="1"/>
</dbReference>
<dbReference type="PANTHER" id="PTHR15921:SF12">
    <property type="entry name" value="POLYADENYLATION AND CLEAVAGE FACTOR HOMOLOG 4"/>
    <property type="match status" value="1"/>
</dbReference>
<dbReference type="GO" id="GO:0031124">
    <property type="term" value="P:mRNA 3'-end processing"/>
    <property type="evidence" value="ECO:0007669"/>
    <property type="project" value="InterPro"/>
</dbReference>
<feature type="domain" description="CID" evidence="3">
    <location>
        <begin position="70"/>
        <end position="198"/>
    </location>
</feature>
<evidence type="ECO:0000256" key="1">
    <source>
        <dbReference type="ARBA" id="ARBA00022664"/>
    </source>
</evidence>
<sequence length="252" mass="28138">MEDERFVSSRENPRNLGFQPERARAGQSEAMMNQKPPPSILEKFRALVKEREEELKVLDDDDDGGGVGLSSEDVVRIYEAVLSDLVFNLKPIITELTMIAGEQREHAEGIAEAICARIVEVPVEQKLPSLYLLDSIVKNIGCEYIKSFAARLPDVFCEAYRQVPPNQYAAMRHLFGTWSAVFPTSVLRRIGSELQFTTANQPTSGASDSQSRPTHGIHVNPKYLEARRLEHSTAVNVSSQDYLPLAHNGRDA</sequence>